<evidence type="ECO:0000256" key="6">
    <source>
        <dbReference type="ARBA" id="ARBA00022801"/>
    </source>
</evidence>
<dbReference type="AlphaFoldDB" id="A0A6S7GQL3"/>
<keyword evidence="4" id="KW-0540">Nuclease</keyword>
<name>A0A6S7GQL3_PARCT</name>
<keyword evidence="9" id="KW-1185">Reference proteome</keyword>
<reference evidence="8" key="1">
    <citation type="submission" date="2020-04" db="EMBL/GenBank/DDBJ databases">
        <authorList>
            <person name="Alioto T."/>
            <person name="Alioto T."/>
            <person name="Gomez Garrido J."/>
        </authorList>
    </citation>
    <scope>NUCLEOTIDE SEQUENCE</scope>
    <source>
        <strain evidence="8">A484AB</strain>
    </source>
</reference>
<evidence type="ECO:0000256" key="7">
    <source>
        <dbReference type="ARBA" id="ARBA00023242"/>
    </source>
</evidence>
<sequence>MRVSISPGERLSVTLRFLATEESFRSETCQALYEAMKQQYLKAPSTEEEWLKIADEFQAQWNYLCCIGALDGKHIAIQQPADSSSEFFNYKHFFSVLLLALVDANYKFLYVNVGATGRARDAGVFADCSLKKALANKTLNLPPPETIEGVSEKICYHIVADDAFPLTKNIVKPYPHRKLDKPKRIFHYRLSRARRVVENAFGILANRFRVFLTTINLRHEKVNDIILVTCCLHNFMVANNMSNYTSCQDIEDTDNQQFTPGQWRRDTQLYGIQTTSVRNSSKSAKEQRVQLTNYFVSENGSVPWQDYMCSL</sequence>
<dbReference type="GO" id="GO:0004518">
    <property type="term" value="F:nuclease activity"/>
    <property type="evidence" value="ECO:0007669"/>
    <property type="project" value="UniProtKB-KW"/>
</dbReference>
<dbReference type="GO" id="GO:0005634">
    <property type="term" value="C:nucleus"/>
    <property type="evidence" value="ECO:0007669"/>
    <property type="project" value="UniProtKB-SubCell"/>
</dbReference>
<dbReference type="PANTHER" id="PTHR22930:SF269">
    <property type="entry name" value="NUCLEASE HARBI1-LIKE PROTEIN"/>
    <property type="match status" value="1"/>
</dbReference>
<dbReference type="EMBL" id="CACRXK020002353">
    <property type="protein sequence ID" value="CAB3993915.1"/>
    <property type="molecule type" value="Genomic_DNA"/>
</dbReference>
<comment type="similarity">
    <text evidence="3">Belongs to the HARBI1 family.</text>
</comment>
<dbReference type="InterPro" id="IPR045249">
    <property type="entry name" value="HARBI1-like"/>
</dbReference>
<accession>A0A6S7GQL3</accession>
<dbReference type="Proteomes" id="UP001152795">
    <property type="component" value="Unassembled WGS sequence"/>
</dbReference>
<evidence type="ECO:0000313" key="9">
    <source>
        <dbReference type="Proteomes" id="UP001152795"/>
    </source>
</evidence>
<comment type="caution">
    <text evidence="8">The sequence shown here is derived from an EMBL/GenBank/DDBJ whole genome shotgun (WGS) entry which is preliminary data.</text>
</comment>
<evidence type="ECO:0000256" key="2">
    <source>
        <dbReference type="ARBA" id="ARBA00004123"/>
    </source>
</evidence>
<keyword evidence="6" id="KW-0378">Hydrolase</keyword>
<evidence type="ECO:0000313" key="8">
    <source>
        <dbReference type="EMBL" id="CAB3993915.1"/>
    </source>
</evidence>
<dbReference type="GO" id="GO:0046872">
    <property type="term" value="F:metal ion binding"/>
    <property type="evidence" value="ECO:0007669"/>
    <property type="project" value="UniProtKB-KW"/>
</dbReference>
<gene>
    <name evidence="8" type="ORF">PACLA_8A019589</name>
</gene>
<evidence type="ECO:0000256" key="5">
    <source>
        <dbReference type="ARBA" id="ARBA00022723"/>
    </source>
</evidence>
<dbReference type="OrthoDB" id="10061326at2759"/>
<dbReference type="PANTHER" id="PTHR22930">
    <property type="match status" value="1"/>
</dbReference>
<protein>
    <submittedName>
        <fullName evidence="8">Uncharacterized protein</fullName>
    </submittedName>
</protein>
<dbReference type="GO" id="GO:0016787">
    <property type="term" value="F:hydrolase activity"/>
    <property type="evidence" value="ECO:0007669"/>
    <property type="project" value="UniProtKB-KW"/>
</dbReference>
<evidence type="ECO:0000256" key="4">
    <source>
        <dbReference type="ARBA" id="ARBA00022722"/>
    </source>
</evidence>
<dbReference type="Pfam" id="PF13359">
    <property type="entry name" value="DDE_Tnp_4"/>
    <property type="match status" value="1"/>
</dbReference>
<evidence type="ECO:0000256" key="1">
    <source>
        <dbReference type="ARBA" id="ARBA00001968"/>
    </source>
</evidence>
<comment type="cofactor">
    <cofactor evidence="1">
        <name>a divalent metal cation</name>
        <dbReference type="ChEBI" id="CHEBI:60240"/>
    </cofactor>
</comment>
<keyword evidence="7" id="KW-0539">Nucleus</keyword>
<comment type="subcellular location">
    <subcellularLocation>
        <location evidence="2">Nucleus</location>
    </subcellularLocation>
</comment>
<dbReference type="InterPro" id="IPR027806">
    <property type="entry name" value="HARBI1_dom"/>
</dbReference>
<proteinExistence type="inferred from homology"/>
<organism evidence="8 9">
    <name type="scientific">Paramuricea clavata</name>
    <name type="common">Red gorgonian</name>
    <name type="synonym">Violescent sea-whip</name>
    <dbReference type="NCBI Taxonomy" id="317549"/>
    <lineage>
        <taxon>Eukaryota</taxon>
        <taxon>Metazoa</taxon>
        <taxon>Cnidaria</taxon>
        <taxon>Anthozoa</taxon>
        <taxon>Octocorallia</taxon>
        <taxon>Malacalcyonacea</taxon>
        <taxon>Plexauridae</taxon>
        <taxon>Paramuricea</taxon>
    </lineage>
</organism>
<evidence type="ECO:0000256" key="3">
    <source>
        <dbReference type="ARBA" id="ARBA00006958"/>
    </source>
</evidence>
<keyword evidence="5" id="KW-0479">Metal-binding</keyword>